<dbReference type="PANTHER" id="PTHR47027:SF28">
    <property type="entry name" value="ENDONUCLEASE-REVERSE TRANSCRIPTASE"/>
    <property type="match status" value="1"/>
</dbReference>
<protein>
    <recommendedName>
        <fullName evidence="3">ribonuclease H</fullName>
        <ecNumber evidence="3">3.1.26.4</ecNumber>
    </recommendedName>
</protein>
<evidence type="ECO:0000256" key="8">
    <source>
        <dbReference type="SAM" id="Phobius"/>
    </source>
</evidence>
<dbReference type="InterPro" id="IPR043502">
    <property type="entry name" value="DNA/RNA_pol_sf"/>
</dbReference>
<evidence type="ECO:0000256" key="7">
    <source>
        <dbReference type="PROSITE-ProRule" id="PRU00581"/>
    </source>
</evidence>
<accession>A0AAE0REK8</accession>
<sequence>MSPQPQVTRNFQEFLKSFYGIIRILQILLGAGLWVTVATSKYEGNVHFVLFVAVFFWLLTLALFFLTMLNKQELVPILGGERWLLTNVIHDIAATLLYLSAIGIMIYKMSEKSYCNLPHYKYICLYIVYLTGSVFACLTASAYLLSAIYGSCRKCRGVAEKYVRVVQDMYERSRTVVRCAVGQTEEFKVEVGLHQGSALSPFLFAVVMDQLSEKVRQESPWTMMFADDIVICSESREKVEENLERWRFALERRGMKVSRSKTEYMCVNEREGSGTVRLQGEEVKKVQEFKYLGSTVQSNGECGKEVKKRVQAGWNGWRKVSGVLCDRKISARIKGKVYRTVVRPAMLYVLETVSLRKRQESELEVAELKMLSDKIGQD</sequence>
<name>A0AAE0REK8_9TELE</name>
<dbReference type="InterPro" id="IPR008253">
    <property type="entry name" value="Marvel"/>
</dbReference>
<dbReference type="Pfam" id="PF01284">
    <property type="entry name" value="MARVEL"/>
    <property type="match status" value="1"/>
</dbReference>
<feature type="domain" description="Reverse transcriptase" evidence="9">
    <location>
        <begin position="1"/>
        <end position="296"/>
    </location>
</feature>
<dbReference type="Gene3D" id="3.30.70.270">
    <property type="match status" value="1"/>
</dbReference>
<feature type="transmembrane region" description="Helical" evidence="8">
    <location>
        <begin position="46"/>
        <end position="68"/>
    </location>
</feature>
<dbReference type="Proteomes" id="UP001274896">
    <property type="component" value="Unassembled WGS sequence"/>
</dbReference>
<dbReference type="PROSITE" id="PS51225">
    <property type="entry name" value="MARVEL"/>
    <property type="match status" value="1"/>
</dbReference>
<dbReference type="GO" id="GO:0016020">
    <property type="term" value="C:membrane"/>
    <property type="evidence" value="ECO:0007669"/>
    <property type="project" value="UniProtKB-SubCell"/>
</dbReference>
<gene>
    <name evidence="11" type="ORF">QTP70_004159</name>
</gene>
<keyword evidence="12" id="KW-1185">Reference proteome</keyword>
<dbReference type="SUPFAM" id="SSF56672">
    <property type="entry name" value="DNA/RNA polymerases"/>
    <property type="match status" value="1"/>
</dbReference>
<evidence type="ECO:0000259" key="10">
    <source>
        <dbReference type="PROSITE" id="PS51225"/>
    </source>
</evidence>
<dbReference type="GO" id="GO:0004523">
    <property type="term" value="F:RNA-DNA hybrid ribonuclease activity"/>
    <property type="evidence" value="ECO:0007669"/>
    <property type="project" value="UniProtKB-EC"/>
</dbReference>
<evidence type="ECO:0000256" key="5">
    <source>
        <dbReference type="ARBA" id="ARBA00022989"/>
    </source>
</evidence>
<evidence type="ECO:0000256" key="1">
    <source>
        <dbReference type="ARBA" id="ARBA00004141"/>
    </source>
</evidence>
<feature type="transmembrane region" description="Helical" evidence="8">
    <location>
        <begin position="20"/>
        <end position="39"/>
    </location>
</feature>
<dbReference type="AlphaFoldDB" id="A0AAE0REK8"/>
<dbReference type="InterPro" id="IPR043128">
    <property type="entry name" value="Rev_trsase/Diguanyl_cyclase"/>
</dbReference>
<evidence type="ECO:0000256" key="2">
    <source>
        <dbReference type="ARBA" id="ARBA00010879"/>
    </source>
</evidence>
<reference evidence="11" key="1">
    <citation type="submission" date="2023-06" db="EMBL/GenBank/DDBJ databases">
        <title>Male Hemibagrus guttatus genome.</title>
        <authorList>
            <person name="Bian C."/>
        </authorList>
    </citation>
    <scope>NUCLEOTIDE SEQUENCE</scope>
    <source>
        <strain evidence="11">Male_cb2023</strain>
        <tissue evidence="11">Muscle</tissue>
    </source>
</reference>
<dbReference type="PROSITE" id="PS50878">
    <property type="entry name" value="RT_POL"/>
    <property type="match status" value="1"/>
</dbReference>
<organism evidence="11 12">
    <name type="scientific">Hemibagrus guttatus</name>
    <dbReference type="NCBI Taxonomy" id="175788"/>
    <lineage>
        <taxon>Eukaryota</taxon>
        <taxon>Metazoa</taxon>
        <taxon>Chordata</taxon>
        <taxon>Craniata</taxon>
        <taxon>Vertebrata</taxon>
        <taxon>Euteleostomi</taxon>
        <taxon>Actinopterygii</taxon>
        <taxon>Neopterygii</taxon>
        <taxon>Teleostei</taxon>
        <taxon>Ostariophysi</taxon>
        <taxon>Siluriformes</taxon>
        <taxon>Bagridae</taxon>
        <taxon>Hemibagrus</taxon>
    </lineage>
</organism>
<evidence type="ECO:0000259" key="9">
    <source>
        <dbReference type="PROSITE" id="PS50878"/>
    </source>
</evidence>
<keyword evidence="5 8" id="KW-1133">Transmembrane helix</keyword>
<proteinExistence type="inferred from homology"/>
<comment type="caution">
    <text evidence="11">The sequence shown here is derived from an EMBL/GenBank/DDBJ whole genome shotgun (WGS) entry which is preliminary data.</text>
</comment>
<evidence type="ECO:0000256" key="3">
    <source>
        <dbReference type="ARBA" id="ARBA00012180"/>
    </source>
</evidence>
<feature type="domain" description="MARVEL" evidence="10">
    <location>
        <begin position="14"/>
        <end position="155"/>
    </location>
</feature>
<feature type="transmembrane region" description="Helical" evidence="8">
    <location>
        <begin position="122"/>
        <end position="145"/>
    </location>
</feature>
<evidence type="ECO:0000313" key="11">
    <source>
        <dbReference type="EMBL" id="KAK3553529.1"/>
    </source>
</evidence>
<evidence type="ECO:0000256" key="4">
    <source>
        <dbReference type="ARBA" id="ARBA00022692"/>
    </source>
</evidence>
<evidence type="ECO:0000256" key="6">
    <source>
        <dbReference type="ARBA" id="ARBA00023136"/>
    </source>
</evidence>
<comment type="similarity">
    <text evidence="2">Belongs to the beta type-B retroviral polymerase family. HERV class-II K(HML-2) pol subfamily.</text>
</comment>
<comment type="subcellular location">
    <subcellularLocation>
        <location evidence="1">Membrane</location>
        <topology evidence="1">Multi-pass membrane protein</topology>
    </subcellularLocation>
</comment>
<feature type="transmembrane region" description="Helical" evidence="8">
    <location>
        <begin position="88"/>
        <end position="110"/>
    </location>
</feature>
<dbReference type="PANTHER" id="PTHR47027">
    <property type="entry name" value="REVERSE TRANSCRIPTASE DOMAIN-CONTAINING PROTEIN"/>
    <property type="match status" value="1"/>
</dbReference>
<keyword evidence="6 7" id="KW-0472">Membrane</keyword>
<dbReference type="Pfam" id="PF00078">
    <property type="entry name" value="RVT_1"/>
    <property type="match status" value="1"/>
</dbReference>
<keyword evidence="4 7" id="KW-0812">Transmembrane</keyword>
<dbReference type="EMBL" id="JAUCMX010000002">
    <property type="protein sequence ID" value="KAK3553529.1"/>
    <property type="molecule type" value="Genomic_DNA"/>
</dbReference>
<dbReference type="EC" id="3.1.26.4" evidence="3"/>
<evidence type="ECO:0000313" key="12">
    <source>
        <dbReference type="Proteomes" id="UP001274896"/>
    </source>
</evidence>
<dbReference type="InterPro" id="IPR000477">
    <property type="entry name" value="RT_dom"/>
</dbReference>